<sequence length="126" mass="13671">MQHRADSAKPGDPGSFSRRIVELMAVVKINAIEVPEGAGPELEQRFAHRAHAVENSPGFLGFQLLRPVAGENRYFVVTQWDSEESFAAWRDGPAKAAHAGSDRKPVSTGASLLEFEVVMDVAAKQA</sequence>
<evidence type="ECO:0000313" key="2">
    <source>
        <dbReference type="EMBL" id="QIS08404.1"/>
    </source>
</evidence>
<keyword evidence="2" id="KW-0503">Monooxygenase</keyword>
<protein>
    <submittedName>
        <fullName evidence="2">Antibiotic biosynthesis monooxygenase</fullName>
    </submittedName>
</protein>
<evidence type="ECO:0000313" key="3">
    <source>
        <dbReference type="Proteomes" id="UP000503540"/>
    </source>
</evidence>
<dbReference type="InterPro" id="IPR011008">
    <property type="entry name" value="Dimeric_a/b-barrel"/>
</dbReference>
<feature type="domain" description="ABM" evidence="1">
    <location>
        <begin position="26"/>
        <end position="115"/>
    </location>
</feature>
<evidence type="ECO:0000259" key="1">
    <source>
        <dbReference type="PROSITE" id="PS51725"/>
    </source>
</evidence>
<dbReference type="PANTHER" id="PTHR34474">
    <property type="entry name" value="SIGNAL TRANSDUCTION PROTEIN TRAP"/>
    <property type="match status" value="1"/>
</dbReference>
<gene>
    <name evidence="2" type="ORF">F5544_02420</name>
</gene>
<dbReference type="GO" id="GO:0004497">
    <property type="term" value="F:monooxygenase activity"/>
    <property type="evidence" value="ECO:0007669"/>
    <property type="project" value="UniProtKB-KW"/>
</dbReference>
<reference evidence="2 3" key="1">
    <citation type="journal article" date="2019" name="ACS Chem. Biol.">
        <title>Identification and Mobilization of a Cryptic Antibiotic Biosynthesis Gene Locus from a Human-Pathogenic Nocardia Isolate.</title>
        <authorList>
            <person name="Herisse M."/>
            <person name="Ishida K."/>
            <person name="Porter J.L."/>
            <person name="Howden B."/>
            <person name="Hertweck C."/>
            <person name="Stinear T.P."/>
            <person name="Pidot S.J."/>
        </authorList>
    </citation>
    <scope>NUCLEOTIDE SEQUENCE [LARGE SCALE GENOMIC DNA]</scope>
    <source>
        <strain evidence="2 3">AUSMDU00012717</strain>
    </source>
</reference>
<dbReference type="EMBL" id="CP046172">
    <property type="protein sequence ID" value="QIS08404.1"/>
    <property type="molecule type" value="Genomic_DNA"/>
</dbReference>
<dbReference type="PROSITE" id="PS51725">
    <property type="entry name" value="ABM"/>
    <property type="match status" value="1"/>
</dbReference>
<dbReference type="InterPro" id="IPR007138">
    <property type="entry name" value="ABM_dom"/>
</dbReference>
<dbReference type="AlphaFoldDB" id="A0A6G9Y5I0"/>
<organism evidence="2 3">
    <name type="scientific">Nocardia arthritidis</name>
    <dbReference type="NCBI Taxonomy" id="228602"/>
    <lineage>
        <taxon>Bacteria</taxon>
        <taxon>Bacillati</taxon>
        <taxon>Actinomycetota</taxon>
        <taxon>Actinomycetes</taxon>
        <taxon>Mycobacteriales</taxon>
        <taxon>Nocardiaceae</taxon>
        <taxon>Nocardia</taxon>
    </lineage>
</organism>
<dbReference type="SUPFAM" id="SSF54909">
    <property type="entry name" value="Dimeric alpha+beta barrel"/>
    <property type="match status" value="1"/>
</dbReference>
<dbReference type="Gene3D" id="3.30.70.100">
    <property type="match status" value="1"/>
</dbReference>
<accession>A0A6G9Y5I0</accession>
<proteinExistence type="predicted"/>
<dbReference type="Pfam" id="PF03992">
    <property type="entry name" value="ABM"/>
    <property type="match status" value="1"/>
</dbReference>
<dbReference type="PANTHER" id="PTHR34474:SF2">
    <property type="entry name" value="SIGNAL TRANSDUCTION PROTEIN TRAP"/>
    <property type="match status" value="1"/>
</dbReference>
<dbReference type="KEGG" id="nah:F5544_02420"/>
<dbReference type="InterPro" id="IPR050404">
    <property type="entry name" value="Heme-degrading_MO"/>
</dbReference>
<keyword evidence="3" id="KW-1185">Reference proteome</keyword>
<keyword evidence="2" id="KW-0560">Oxidoreductase</keyword>
<dbReference type="Proteomes" id="UP000503540">
    <property type="component" value="Chromosome"/>
</dbReference>
<name>A0A6G9Y5I0_9NOCA</name>